<accession>A0A6J7KED0</accession>
<evidence type="ECO:0000256" key="1">
    <source>
        <dbReference type="SAM" id="MobiDB-lite"/>
    </source>
</evidence>
<gene>
    <name evidence="2" type="ORF">UFOPK3564_03649</name>
</gene>
<dbReference type="AlphaFoldDB" id="A0A6J7KED0"/>
<organism evidence="2">
    <name type="scientific">freshwater metagenome</name>
    <dbReference type="NCBI Taxonomy" id="449393"/>
    <lineage>
        <taxon>unclassified sequences</taxon>
        <taxon>metagenomes</taxon>
        <taxon>ecological metagenomes</taxon>
    </lineage>
</organism>
<sequence>MSGALVVVSPVAADSVPHGRTDPDPMPDADHEPPPEDRPRPLTDPVLADMQQELLPEALRAYAHLVLHRVRDLVASTRATGRLDAGRAEAIAADIATLNDRAARAMRRASTDALPAIVQAREHVADALRLVVDLVEELTPDP</sequence>
<protein>
    <submittedName>
        <fullName evidence="2">Unannotated protein</fullName>
    </submittedName>
</protein>
<evidence type="ECO:0000313" key="2">
    <source>
        <dbReference type="EMBL" id="CAB4953935.1"/>
    </source>
</evidence>
<feature type="compositionally biased region" description="Low complexity" evidence="1">
    <location>
        <begin position="1"/>
        <end position="16"/>
    </location>
</feature>
<feature type="region of interest" description="Disordered" evidence="1">
    <location>
        <begin position="1"/>
        <end position="44"/>
    </location>
</feature>
<reference evidence="2" key="1">
    <citation type="submission" date="2020-05" db="EMBL/GenBank/DDBJ databases">
        <authorList>
            <person name="Chiriac C."/>
            <person name="Salcher M."/>
            <person name="Ghai R."/>
            <person name="Kavagutti S V."/>
        </authorList>
    </citation>
    <scope>NUCLEOTIDE SEQUENCE</scope>
</reference>
<dbReference type="EMBL" id="CAFBMK010000374">
    <property type="protein sequence ID" value="CAB4953935.1"/>
    <property type="molecule type" value="Genomic_DNA"/>
</dbReference>
<name>A0A6J7KED0_9ZZZZ</name>
<proteinExistence type="predicted"/>
<feature type="compositionally biased region" description="Basic and acidic residues" evidence="1">
    <location>
        <begin position="17"/>
        <end position="41"/>
    </location>
</feature>